<evidence type="ECO:0000256" key="5">
    <source>
        <dbReference type="ARBA" id="ARBA00022692"/>
    </source>
</evidence>
<keyword evidence="3 8" id="KW-0813">Transport</keyword>
<keyword evidence="5 8" id="KW-0812">Transmembrane</keyword>
<name>A0A1Y5TKY9_9RHOB</name>
<organism evidence="10 11">
    <name type="scientific">Roseovarius litorisediminis</name>
    <dbReference type="NCBI Taxonomy" id="1312363"/>
    <lineage>
        <taxon>Bacteria</taxon>
        <taxon>Pseudomonadati</taxon>
        <taxon>Pseudomonadota</taxon>
        <taxon>Alphaproteobacteria</taxon>
        <taxon>Rhodobacterales</taxon>
        <taxon>Roseobacteraceae</taxon>
        <taxon>Roseovarius</taxon>
    </lineage>
</organism>
<feature type="transmembrane region" description="Helical" evidence="8">
    <location>
        <begin position="253"/>
        <end position="277"/>
    </location>
</feature>
<dbReference type="Gene3D" id="1.10.3720.10">
    <property type="entry name" value="MetI-like"/>
    <property type="match status" value="1"/>
</dbReference>
<dbReference type="OrthoDB" id="9807047at2"/>
<keyword evidence="6 8" id="KW-1133">Transmembrane helix</keyword>
<comment type="subcellular location">
    <subcellularLocation>
        <location evidence="1 8">Cell membrane</location>
        <topology evidence="1 8">Multi-pass membrane protein</topology>
    </subcellularLocation>
</comment>
<dbReference type="InterPro" id="IPR035906">
    <property type="entry name" value="MetI-like_sf"/>
</dbReference>
<keyword evidence="7 8" id="KW-0472">Membrane</keyword>
<evidence type="ECO:0000256" key="1">
    <source>
        <dbReference type="ARBA" id="ARBA00004651"/>
    </source>
</evidence>
<dbReference type="PROSITE" id="PS50928">
    <property type="entry name" value="ABC_TM1"/>
    <property type="match status" value="1"/>
</dbReference>
<evidence type="ECO:0000256" key="4">
    <source>
        <dbReference type="ARBA" id="ARBA00022475"/>
    </source>
</evidence>
<dbReference type="CDD" id="cd06261">
    <property type="entry name" value="TM_PBP2"/>
    <property type="match status" value="1"/>
</dbReference>
<dbReference type="RefSeq" id="WP_085893880.1">
    <property type="nucleotide sequence ID" value="NZ_FWFL01000013.1"/>
</dbReference>
<keyword evidence="11" id="KW-1185">Reference proteome</keyword>
<dbReference type="Pfam" id="PF00528">
    <property type="entry name" value="BPD_transp_1"/>
    <property type="match status" value="1"/>
</dbReference>
<feature type="domain" description="ABC transmembrane type-1" evidence="9">
    <location>
        <begin position="70"/>
        <end position="276"/>
    </location>
</feature>
<evidence type="ECO:0000313" key="10">
    <source>
        <dbReference type="EMBL" id="SLN66511.1"/>
    </source>
</evidence>
<dbReference type="AlphaFoldDB" id="A0A1Y5TKY9"/>
<protein>
    <submittedName>
        <fullName evidence="10">Spermidine/putrescine transport system permease protein PotB</fullName>
    </submittedName>
</protein>
<feature type="transmembrane region" description="Helical" evidence="8">
    <location>
        <begin position="149"/>
        <end position="172"/>
    </location>
</feature>
<reference evidence="10 11" key="1">
    <citation type="submission" date="2017-03" db="EMBL/GenBank/DDBJ databases">
        <authorList>
            <person name="Afonso C.L."/>
            <person name="Miller P.J."/>
            <person name="Scott M.A."/>
            <person name="Spackman E."/>
            <person name="Goraichik I."/>
            <person name="Dimitrov K.M."/>
            <person name="Suarez D.L."/>
            <person name="Swayne D.E."/>
        </authorList>
    </citation>
    <scope>NUCLEOTIDE SEQUENCE [LARGE SCALE GENOMIC DNA]</scope>
    <source>
        <strain evidence="10 11">CECT 8287</strain>
    </source>
</reference>
<accession>A0A1Y5TKY9</accession>
<feature type="transmembrane region" description="Helical" evidence="8">
    <location>
        <begin position="211"/>
        <end position="233"/>
    </location>
</feature>
<dbReference type="PANTHER" id="PTHR42929:SF5">
    <property type="entry name" value="ABC TRANSPORTER PERMEASE PROTEIN"/>
    <property type="match status" value="1"/>
</dbReference>
<dbReference type="GO" id="GO:0055085">
    <property type="term" value="P:transmembrane transport"/>
    <property type="evidence" value="ECO:0007669"/>
    <property type="project" value="InterPro"/>
</dbReference>
<dbReference type="EMBL" id="FWFL01000013">
    <property type="protein sequence ID" value="SLN66511.1"/>
    <property type="molecule type" value="Genomic_DNA"/>
</dbReference>
<evidence type="ECO:0000259" key="9">
    <source>
        <dbReference type="PROSITE" id="PS50928"/>
    </source>
</evidence>
<keyword evidence="4" id="KW-1003">Cell membrane</keyword>
<dbReference type="SUPFAM" id="SSF161098">
    <property type="entry name" value="MetI-like"/>
    <property type="match status" value="1"/>
</dbReference>
<feature type="transmembrane region" description="Helical" evidence="8">
    <location>
        <begin position="104"/>
        <end position="129"/>
    </location>
</feature>
<gene>
    <name evidence="10" type="primary">potB_6</name>
    <name evidence="10" type="ORF">PEL8287_03681</name>
</gene>
<feature type="transmembrane region" description="Helical" evidence="8">
    <location>
        <begin position="76"/>
        <end position="97"/>
    </location>
</feature>
<dbReference type="Proteomes" id="UP000193827">
    <property type="component" value="Unassembled WGS sequence"/>
</dbReference>
<evidence type="ECO:0000256" key="3">
    <source>
        <dbReference type="ARBA" id="ARBA00022448"/>
    </source>
</evidence>
<dbReference type="InterPro" id="IPR000515">
    <property type="entry name" value="MetI-like"/>
</dbReference>
<evidence type="ECO:0000256" key="8">
    <source>
        <dbReference type="RuleBase" id="RU363032"/>
    </source>
</evidence>
<evidence type="ECO:0000256" key="7">
    <source>
        <dbReference type="ARBA" id="ARBA00023136"/>
    </source>
</evidence>
<evidence type="ECO:0000256" key="6">
    <source>
        <dbReference type="ARBA" id="ARBA00022989"/>
    </source>
</evidence>
<evidence type="ECO:0000313" key="11">
    <source>
        <dbReference type="Proteomes" id="UP000193827"/>
    </source>
</evidence>
<proteinExistence type="inferred from homology"/>
<comment type="similarity">
    <text evidence="2">Belongs to the binding-protein-dependent transport system permease family. CysTW subfamily.</text>
</comment>
<feature type="transmembrane region" description="Helical" evidence="8">
    <location>
        <begin position="12"/>
        <end position="40"/>
    </location>
</feature>
<dbReference type="GO" id="GO:0005886">
    <property type="term" value="C:plasma membrane"/>
    <property type="evidence" value="ECO:0007669"/>
    <property type="project" value="UniProtKB-SubCell"/>
</dbReference>
<dbReference type="PANTHER" id="PTHR42929">
    <property type="entry name" value="INNER MEMBRANE ABC TRANSPORTER PERMEASE PROTEIN YDCU-RELATED-RELATED"/>
    <property type="match status" value="1"/>
</dbReference>
<sequence>MSDQSLPADRRPWILLSPALVFITLLVVIPMAFILVYSFYENIDLAVDVPAFQFGNWEELLTDSYYHTAIWKTLRLSFIVTVLAAVLGYIPAYVIAMTRYRHKWLLLLLLILPFWISFIIRTLSWIHIFGNQGALNGLMNLLGLGDLPIQIMYTEFTVIVGFIHVFLPYMILNIYVSLEGIDTNLEPAARTLGATPWQAFREVTLPLSLPGLAAGSLLVFVLTGGSYVTPLILGGPSDFLFGNLVYDAVVTELNWPMGATLSFTLLFILGSVVVIYSRFMGMNQLAKAFG</sequence>
<evidence type="ECO:0000256" key="2">
    <source>
        <dbReference type="ARBA" id="ARBA00007069"/>
    </source>
</evidence>